<protein>
    <submittedName>
        <fullName evidence="2">Uncharacterized protein</fullName>
    </submittedName>
</protein>
<dbReference type="AlphaFoldDB" id="A0AAD1HFH2"/>
<gene>
    <name evidence="2" type="ORF">MMOR_49220</name>
</gene>
<keyword evidence="3" id="KW-1185">Reference proteome</keyword>
<proteinExistence type="predicted"/>
<evidence type="ECO:0000313" key="2">
    <source>
        <dbReference type="EMBL" id="BBX03986.1"/>
    </source>
</evidence>
<accession>A0AAD1HFH2</accession>
<evidence type="ECO:0000313" key="3">
    <source>
        <dbReference type="Proteomes" id="UP000466681"/>
    </source>
</evidence>
<feature type="compositionally biased region" description="Basic and acidic residues" evidence="1">
    <location>
        <begin position="45"/>
        <end position="69"/>
    </location>
</feature>
<name>A0AAD1HFH2_9MYCO</name>
<dbReference type="Proteomes" id="UP000466681">
    <property type="component" value="Chromosome"/>
</dbReference>
<sequence>MLVDGGAVDDTGDRDELLAGDAVGPRTDTGDQQLALHPVAAHTASSHDPRGRDYKENTEHDHEQREFPHTDMVGRGA</sequence>
<reference evidence="2 3" key="1">
    <citation type="journal article" date="2019" name="Emerg. Microbes Infect.">
        <title>Comprehensive subspecies identification of 175 nontuberculous mycobacteria species based on 7547 genomic profiles.</title>
        <authorList>
            <person name="Matsumoto Y."/>
            <person name="Kinjo T."/>
            <person name="Motooka D."/>
            <person name="Nabeya D."/>
            <person name="Jung N."/>
            <person name="Uechi K."/>
            <person name="Horii T."/>
            <person name="Iida T."/>
            <person name="Fujita J."/>
            <person name="Nakamura S."/>
        </authorList>
    </citation>
    <scope>NUCLEOTIDE SEQUENCE [LARGE SCALE GENOMIC DNA]</scope>
    <source>
        <strain evidence="2 3">JCM 6375</strain>
    </source>
</reference>
<dbReference type="KEGG" id="mmor:MMOR_49220"/>
<feature type="region of interest" description="Disordered" evidence="1">
    <location>
        <begin position="1"/>
        <end position="77"/>
    </location>
</feature>
<organism evidence="2 3">
    <name type="scientific">Mycolicibacterium moriokaense</name>
    <dbReference type="NCBI Taxonomy" id="39691"/>
    <lineage>
        <taxon>Bacteria</taxon>
        <taxon>Bacillati</taxon>
        <taxon>Actinomycetota</taxon>
        <taxon>Actinomycetes</taxon>
        <taxon>Mycobacteriales</taxon>
        <taxon>Mycobacteriaceae</taxon>
        <taxon>Mycolicibacterium</taxon>
    </lineage>
</organism>
<evidence type="ECO:0000256" key="1">
    <source>
        <dbReference type="SAM" id="MobiDB-lite"/>
    </source>
</evidence>
<dbReference type="EMBL" id="AP022560">
    <property type="protein sequence ID" value="BBX03986.1"/>
    <property type="molecule type" value="Genomic_DNA"/>
</dbReference>